<evidence type="ECO:0000313" key="5">
    <source>
        <dbReference type="Proteomes" id="UP001500575"/>
    </source>
</evidence>
<feature type="region of interest" description="Disordered" evidence="1">
    <location>
        <begin position="612"/>
        <end position="651"/>
    </location>
</feature>
<evidence type="ECO:0000259" key="3">
    <source>
        <dbReference type="SMART" id="SM00460"/>
    </source>
</evidence>
<feature type="domain" description="Transglutaminase-like" evidence="3">
    <location>
        <begin position="519"/>
        <end position="589"/>
    </location>
</feature>
<feature type="compositionally biased region" description="Basic and acidic residues" evidence="1">
    <location>
        <begin position="629"/>
        <end position="638"/>
    </location>
</feature>
<evidence type="ECO:0000313" key="4">
    <source>
        <dbReference type="EMBL" id="GAA2117353.1"/>
    </source>
</evidence>
<feature type="transmembrane region" description="Helical" evidence="2">
    <location>
        <begin position="661"/>
        <end position="682"/>
    </location>
</feature>
<comment type="caution">
    <text evidence="4">The sequence shown here is derived from an EMBL/GenBank/DDBJ whole genome shotgun (WGS) entry which is preliminary data.</text>
</comment>
<dbReference type="PANTHER" id="PTHR42736:SF1">
    <property type="entry name" value="PROTEIN-GLUTAMINE GAMMA-GLUTAMYLTRANSFERASE"/>
    <property type="match status" value="1"/>
</dbReference>
<dbReference type="Proteomes" id="UP001500575">
    <property type="component" value="Unassembled WGS sequence"/>
</dbReference>
<feature type="transmembrane region" description="Helical" evidence="2">
    <location>
        <begin position="44"/>
        <end position="65"/>
    </location>
</feature>
<dbReference type="SMART" id="SM00460">
    <property type="entry name" value="TGc"/>
    <property type="match status" value="1"/>
</dbReference>
<keyword evidence="2" id="KW-0472">Membrane</keyword>
<gene>
    <name evidence="4" type="ORF">GCM10009843_08230</name>
</gene>
<dbReference type="InterPro" id="IPR038765">
    <property type="entry name" value="Papain-like_cys_pep_sf"/>
</dbReference>
<keyword evidence="5" id="KW-1185">Reference proteome</keyword>
<accession>A0ABP5JFK0</accession>
<reference evidence="5" key="1">
    <citation type="journal article" date="2019" name="Int. J. Syst. Evol. Microbiol.">
        <title>The Global Catalogue of Microorganisms (GCM) 10K type strain sequencing project: providing services to taxonomists for standard genome sequencing and annotation.</title>
        <authorList>
            <consortium name="The Broad Institute Genomics Platform"/>
            <consortium name="The Broad Institute Genome Sequencing Center for Infectious Disease"/>
            <person name="Wu L."/>
            <person name="Ma J."/>
        </authorList>
    </citation>
    <scope>NUCLEOTIDE SEQUENCE [LARGE SCALE GENOMIC DNA]</scope>
    <source>
        <strain evidence="5">JCM 16021</strain>
    </source>
</reference>
<dbReference type="Gene3D" id="3.10.620.30">
    <property type="match status" value="1"/>
</dbReference>
<dbReference type="Pfam" id="PF01841">
    <property type="entry name" value="Transglut_core"/>
    <property type="match status" value="1"/>
</dbReference>
<feature type="compositionally biased region" description="Pro residues" evidence="1">
    <location>
        <begin position="1"/>
        <end position="10"/>
    </location>
</feature>
<feature type="compositionally biased region" description="Low complexity" evidence="1">
    <location>
        <begin position="11"/>
        <end position="21"/>
    </location>
</feature>
<dbReference type="InterPro" id="IPR021878">
    <property type="entry name" value="TgpA_N"/>
</dbReference>
<dbReference type="InterPro" id="IPR002931">
    <property type="entry name" value="Transglutaminase-like"/>
</dbReference>
<feature type="transmembrane region" description="Helical" evidence="2">
    <location>
        <begin position="154"/>
        <end position="173"/>
    </location>
</feature>
<name>A0ABP5JFK0_9ACTN</name>
<organism evidence="4 5">
    <name type="scientific">Nocardioides bigeumensis</name>
    <dbReference type="NCBI Taxonomy" id="433657"/>
    <lineage>
        <taxon>Bacteria</taxon>
        <taxon>Bacillati</taxon>
        <taxon>Actinomycetota</taxon>
        <taxon>Actinomycetes</taxon>
        <taxon>Propionibacteriales</taxon>
        <taxon>Nocardioidaceae</taxon>
        <taxon>Nocardioides</taxon>
    </lineage>
</organism>
<keyword evidence="2" id="KW-1133">Transmembrane helix</keyword>
<dbReference type="PANTHER" id="PTHR42736">
    <property type="entry name" value="PROTEIN-GLUTAMINE GAMMA-GLUTAMYLTRANSFERASE"/>
    <property type="match status" value="1"/>
</dbReference>
<feature type="transmembrane region" description="Helical" evidence="2">
    <location>
        <begin position="97"/>
        <end position="116"/>
    </location>
</feature>
<dbReference type="InterPro" id="IPR052901">
    <property type="entry name" value="Bact_TGase-like"/>
</dbReference>
<dbReference type="SUPFAM" id="SSF54001">
    <property type="entry name" value="Cysteine proteinases"/>
    <property type="match status" value="1"/>
</dbReference>
<feature type="region of interest" description="Disordered" evidence="1">
    <location>
        <begin position="1"/>
        <end position="37"/>
    </location>
</feature>
<proteinExistence type="predicted"/>
<protein>
    <submittedName>
        <fullName evidence="4">DUF3488 and transglutaminase-like domain-containing protein</fullName>
    </submittedName>
</protein>
<dbReference type="RefSeq" id="WP_344302361.1">
    <property type="nucleotide sequence ID" value="NZ_BAAAQQ010000002.1"/>
</dbReference>
<dbReference type="Pfam" id="PF11992">
    <property type="entry name" value="TgpA_N"/>
    <property type="match status" value="1"/>
</dbReference>
<dbReference type="EMBL" id="BAAAQQ010000002">
    <property type="protein sequence ID" value="GAA2117353.1"/>
    <property type="molecule type" value="Genomic_DNA"/>
</dbReference>
<feature type="transmembrane region" description="Helical" evidence="2">
    <location>
        <begin position="71"/>
        <end position="90"/>
    </location>
</feature>
<evidence type="ECO:0000256" key="2">
    <source>
        <dbReference type="SAM" id="Phobius"/>
    </source>
</evidence>
<feature type="compositionally biased region" description="Polar residues" evidence="1">
    <location>
        <begin position="614"/>
        <end position="625"/>
    </location>
</feature>
<keyword evidence="2" id="KW-0812">Transmembrane</keyword>
<sequence length="840" mass="89543">MTATQTPPPAAGTSASPDTPTGRAPRQPLSHRISGRVGSGAPQILALTAAAMGTTWAAMLAWRGFTTQPALFMGPLFLLALVVGGLGIALRLARLPVVVVLLAQVVAGFLAAQALVTGRALPSPAGLDDLQVRFSAGIETAQSFMAPVPTSAPGVEPLLIFGGLVCLLLVDFLACSLRRVSLAGLPLLTIYTVPVSVTGSGVSWWVFVATAAGFATMLYLQESEHLSRWGRTLGQDSAAADPSAFGVRTGDVRGSAAGIAALATAVALLLPLAIPTLSVSLFSGGFGEGAGDDLEITNPVTDLRRDLDRGADTPLLTLTTADRDPTYLRIAVLTRLNDDSWSAGNRQVPEENYVSGDLPRLTGVSTALMDRSTEQQFSYQVQVSDSLKSRWLPTAQNLTRIFPPGDFRFDDDTMDFLAGANDTAGTSYSFTKIRLDYSAEELVNAPDTTTAVSPEFTLVPPNTPARVQEIARAVTEGIGNDYQRAVVLQKWFREDGGFRYSLDTSGSGTEDLLSFLEEGPDGRVGYCEQFASAMAIMARTLGIPARVAVGFLQPTEVGVNRWQYSSHDMHAWPELFFPGSGWVRFEPTPRAGPQDSSIETVAPAYTQVDIENLPTPSLQPSSGQASEELPSRGSDRPSADAAADDTAADQSGAGLSPAVRWALLIVAGLGVLVGLAFVPQLVRRARRERRWRTGGAQAAWDELRDTAVDLGIVWRAGLSPRAMRNRLVDHFGAELVAGVPERPARGPDANPRAVEALDRIVREVELLRYSRSPGTPETRGLRFDLEACAAALAGGATPPTRRRARWWPRSLFRRGQVRPRAGSADNAPTVDHGVVVDHVG</sequence>
<evidence type="ECO:0000256" key="1">
    <source>
        <dbReference type="SAM" id="MobiDB-lite"/>
    </source>
</evidence>